<dbReference type="RefSeq" id="WP_207972676.1">
    <property type="nucleotide sequence ID" value="NZ_CP071795.1"/>
</dbReference>
<organism evidence="1 2">
    <name type="scientific">Polaribacter batillariae</name>
    <dbReference type="NCBI Taxonomy" id="2808900"/>
    <lineage>
        <taxon>Bacteria</taxon>
        <taxon>Pseudomonadati</taxon>
        <taxon>Bacteroidota</taxon>
        <taxon>Flavobacteriia</taxon>
        <taxon>Flavobacteriales</taxon>
        <taxon>Flavobacteriaceae</taxon>
    </lineage>
</organism>
<dbReference type="EMBL" id="CP071795">
    <property type="protein sequence ID" value="QTD38547.1"/>
    <property type="molecule type" value="Genomic_DNA"/>
</dbReference>
<protein>
    <recommendedName>
        <fullName evidence="3">NVEALA protein</fullName>
    </recommendedName>
</protein>
<name>A0ABX7SXD6_9FLAO</name>
<evidence type="ECO:0000313" key="1">
    <source>
        <dbReference type="EMBL" id="QTD38547.1"/>
    </source>
</evidence>
<reference evidence="1 2" key="1">
    <citation type="submission" date="2021-03" db="EMBL/GenBank/DDBJ databases">
        <title>Complete genome of Polaribacter_sp.G4M1.</title>
        <authorList>
            <person name="Jeong S.W."/>
            <person name="Bae J.W."/>
        </authorList>
    </citation>
    <scope>NUCLEOTIDE SEQUENCE [LARGE SCALE GENOMIC DNA]</scope>
    <source>
        <strain evidence="1 2">G4M1</strain>
    </source>
</reference>
<dbReference type="Proteomes" id="UP000663935">
    <property type="component" value="Chromosome"/>
</dbReference>
<evidence type="ECO:0000313" key="2">
    <source>
        <dbReference type="Proteomes" id="UP000663935"/>
    </source>
</evidence>
<accession>A0ABX7SXD6</accession>
<keyword evidence="2" id="KW-1185">Reference proteome</keyword>
<gene>
    <name evidence="1" type="ORF">JL193_04470</name>
</gene>
<proteinExistence type="predicted"/>
<sequence>MKSKILTSLGIGAIAMALFFYTNAINDKNTNVDLASLITISNANAEENNCQIGGLANLCCPYWNVTITWTFTGPKTSCTTGGLFKCKEC</sequence>
<evidence type="ECO:0008006" key="3">
    <source>
        <dbReference type="Google" id="ProtNLM"/>
    </source>
</evidence>